<dbReference type="PANTHER" id="PTHR32021:SF24">
    <property type="entry name" value="CASP-LIKE PROTEIN"/>
    <property type="match status" value="1"/>
</dbReference>
<keyword evidence="11" id="KW-1185">Reference proteome</keyword>
<dbReference type="GO" id="GO:0005886">
    <property type="term" value="C:plasma membrane"/>
    <property type="evidence" value="ECO:0007669"/>
    <property type="project" value="UniProtKB-SubCell"/>
</dbReference>
<dbReference type="Pfam" id="PF04535">
    <property type="entry name" value="CASP_dom"/>
    <property type="match status" value="1"/>
</dbReference>
<feature type="transmembrane region" description="Helical" evidence="8">
    <location>
        <begin position="128"/>
        <end position="152"/>
    </location>
</feature>
<evidence type="ECO:0000313" key="10">
    <source>
        <dbReference type="EMBL" id="CAA3024229.1"/>
    </source>
</evidence>
<feature type="transmembrane region" description="Helical" evidence="8">
    <location>
        <begin position="54"/>
        <end position="71"/>
    </location>
</feature>
<protein>
    <recommendedName>
        <fullName evidence="8">CASP-like protein</fullName>
    </recommendedName>
</protein>
<feature type="domain" description="Casparian strip membrane protein" evidence="9">
    <location>
        <begin position="7"/>
        <end position="139"/>
    </location>
</feature>
<evidence type="ECO:0000259" key="9">
    <source>
        <dbReference type="Pfam" id="PF04535"/>
    </source>
</evidence>
<feature type="transmembrane region" description="Helical" evidence="8">
    <location>
        <begin position="21"/>
        <end position="48"/>
    </location>
</feature>
<name>A0A8S0V3L9_OLEEU</name>
<gene>
    <name evidence="10" type="ORF">OLEA9_A121900</name>
</gene>
<evidence type="ECO:0000256" key="1">
    <source>
        <dbReference type="ARBA" id="ARBA00004651"/>
    </source>
</evidence>
<feature type="transmembrane region" description="Helical" evidence="8">
    <location>
        <begin position="83"/>
        <end position="108"/>
    </location>
</feature>
<comment type="similarity">
    <text evidence="2 8">Belongs to the Casparian strip membrane proteins (CASP) family.</text>
</comment>
<dbReference type="InterPro" id="IPR006702">
    <property type="entry name" value="CASP_dom"/>
</dbReference>
<proteinExistence type="inferred from homology"/>
<evidence type="ECO:0000256" key="4">
    <source>
        <dbReference type="ARBA" id="ARBA00022475"/>
    </source>
</evidence>
<comment type="caution">
    <text evidence="10">The sequence shown here is derived from an EMBL/GenBank/DDBJ whole genome shotgun (WGS) entry which is preliminary data.</text>
</comment>
<keyword evidence="4 8" id="KW-1003">Cell membrane</keyword>
<dbReference type="EMBL" id="CACTIH010009104">
    <property type="protein sequence ID" value="CAA3024229.1"/>
    <property type="molecule type" value="Genomic_DNA"/>
</dbReference>
<comment type="subunit">
    <text evidence="3 8">Homodimer and heterodimers.</text>
</comment>
<dbReference type="OrthoDB" id="754299at2759"/>
<dbReference type="Proteomes" id="UP000594638">
    <property type="component" value="Unassembled WGS sequence"/>
</dbReference>
<evidence type="ECO:0000256" key="2">
    <source>
        <dbReference type="ARBA" id="ARBA00007651"/>
    </source>
</evidence>
<dbReference type="PANTHER" id="PTHR32021">
    <property type="entry name" value="CASP-LIKE PROTEIN 5B3"/>
    <property type="match status" value="1"/>
</dbReference>
<comment type="subcellular location">
    <subcellularLocation>
        <location evidence="1 8">Cell membrane</location>
        <topology evidence="1 8">Multi-pass membrane protein</topology>
    </subcellularLocation>
</comment>
<accession>A0A8S0V3L9</accession>
<keyword evidence="5 8" id="KW-0812">Transmembrane</keyword>
<evidence type="ECO:0000313" key="11">
    <source>
        <dbReference type="Proteomes" id="UP000594638"/>
    </source>
</evidence>
<dbReference type="Gramene" id="OE9A121900T1">
    <property type="protein sequence ID" value="OE9A121900C1"/>
    <property type="gene ID" value="OE9A121900"/>
</dbReference>
<reference evidence="10 11" key="1">
    <citation type="submission" date="2019-12" db="EMBL/GenBank/DDBJ databases">
        <authorList>
            <person name="Alioto T."/>
            <person name="Alioto T."/>
            <person name="Gomez Garrido J."/>
        </authorList>
    </citation>
    <scope>NUCLEOTIDE SEQUENCE [LARGE SCALE GENOMIC DNA]</scope>
</reference>
<dbReference type="InterPro" id="IPR045009">
    <property type="entry name" value="CASPL-5"/>
</dbReference>
<evidence type="ECO:0000256" key="8">
    <source>
        <dbReference type="RuleBase" id="RU361233"/>
    </source>
</evidence>
<keyword evidence="6 8" id="KW-1133">Transmembrane helix</keyword>
<organism evidence="10 11">
    <name type="scientific">Olea europaea subsp. europaea</name>
    <dbReference type="NCBI Taxonomy" id="158383"/>
    <lineage>
        <taxon>Eukaryota</taxon>
        <taxon>Viridiplantae</taxon>
        <taxon>Streptophyta</taxon>
        <taxon>Embryophyta</taxon>
        <taxon>Tracheophyta</taxon>
        <taxon>Spermatophyta</taxon>
        <taxon>Magnoliopsida</taxon>
        <taxon>eudicotyledons</taxon>
        <taxon>Gunneridae</taxon>
        <taxon>Pentapetalae</taxon>
        <taxon>asterids</taxon>
        <taxon>lamiids</taxon>
        <taxon>Lamiales</taxon>
        <taxon>Oleaceae</taxon>
        <taxon>Oleeae</taxon>
        <taxon>Olea</taxon>
    </lineage>
</organism>
<evidence type="ECO:0000256" key="7">
    <source>
        <dbReference type="ARBA" id="ARBA00023136"/>
    </source>
</evidence>
<keyword evidence="7 8" id="KW-0472">Membrane</keyword>
<evidence type="ECO:0000256" key="6">
    <source>
        <dbReference type="ARBA" id="ARBA00022989"/>
    </source>
</evidence>
<dbReference type="AlphaFoldDB" id="A0A8S0V3L9"/>
<evidence type="ECO:0000256" key="3">
    <source>
        <dbReference type="ARBA" id="ARBA00011489"/>
    </source>
</evidence>
<sequence>MKELYGSPGTKSGLMLRIGQCLFAASSIGVMASATGFSTSTAFCYLIASMGLEFLWSFGLVCIEVHALKFYKDLHNQIIMSLFAVGDWVIAMLSLAAACSSAGVAILFTKDTDFCKNETSFSCNMFPISIAFAFASWFLLAVSSCIMLWLVVSI</sequence>
<evidence type="ECO:0000256" key="5">
    <source>
        <dbReference type="ARBA" id="ARBA00022692"/>
    </source>
</evidence>